<reference evidence="3 4" key="2">
    <citation type="submission" date="2010-03" db="EMBL/GenBank/DDBJ databases">
        <authorList>
            <person name="Pajon A."/>
        </authorList>
    </citation>
    <scope>NUCLEOTIDE SEQUENCE [LARGE SCALE GENOMIC DNA]</scope>
    <source>
        <strain evidence="3 4">SGP1</strain>
    </source>
</reference>
<evidence type="ECO:0000256" key="1">
    <source>
        <dbReference type="SAM" id="Coils"/>
    </source>
</evidence>
<evidence type="ECO:0000313" key="3">
    <source>
        <dbReference type="EMBL" id="CBL28206.1"/>
    </source>
</evidence>
<feature type="coiled-coil region" evidence="1">
    <location>
        <begin position="482"/>
        <end position="516"/>
    </location>
</feature>
<dbReference type="Pfam" id="PF13476">
    <property type="entry name" value="AAA_23"/>
    <property type="match status" value="1"/>
</dbReference>
<dbReference type="AlphaFoldDB" id="A0AB94IWP2"/>
<proteinExistence type="predicted"/>
<dbReference type="KEGG" id="sbr:SY1_09530"/>
<evidence type="ECO:0000259" key="2">
    <source>
        <dbReference type="Pfam" id="PF13476"/>
    </source>
</evidence>
<dbReference type="Proteomes" id="UP000008957">
    <property type="component" value="Chromosome"/>
</dbReference>
<feature type="coiled-coil region" evidence="1">
    <location>
        <begin position="835"/>
        <end position="862"/>
    </location>
</feature>
<evidence type="ECO:0000313" key="4">
    <source>
        <dbReference type="Proteomes" id="UP000008957"/>
    </source>
</evidence>
<dbReference type="PANTHER" id="PTHR32114:SF2">
    <property type="entry name" value="ABC TRANSPORTER ABCH.3"/>
    <property type="match status" value="1"/>
</dbReference>
<sequence>MRPLTLTMRAFGSYNKETTVDFTRPNQKLFLITGDTGAGKTTIFDAIVFALYGETSASGRSGGRRQGEDLQSQFADLDTEPFVKLTFSEVHGGEKRHYTVTRTPRCHQSLKQKAGSRPKGETVSLSMPDGLVYTGNLRETNQKIGEIVGLTKEQFMQVAMIAQGEFMELLCAGADKKKDIFRKLFRTRLYQDVVDELKRRLDDAAKRVTEIRSAFQAEAGHVVIPEELDGMERLKEIRSRLLTSEGGTVMDMEALLAELSALCSRLKEGAALAASERYEAGRRRDEARDAYTGAQDLARAFEELERSERALAECEAEEGRIQEAGRLMIQINAACEIQPLHQRMGDAEKAAAETERKLADLKGSLPDLNLDRQRAEASEAEARSVQAAGIEEFTRVSERVSRALQVLERIRATTERFEEWRAALSAAEMTSLQAKDALMNFEAREAAWRAREKELEGADLRLAHWEVRRREAEDLMVEVSLAEDAGRDAQRQRAETERLQGEYASVREEYNRKRDEYVRRQEEFLDAQAGFIAWEKLRPGEPCPVCGSLDHPRPCLLPEGSRDLTREVVDALAEEVASLQQDLTKRSTASGSALSLLEEKERTLKGALARLQERLARSVPEASEAPSLDQVRALLESWRAGIRAEGVALQEGAQALSRIKESLKSVDEQRQALTIAVDQAVRTAHQAESALAAAEAELRGLEGQRDYATVADAQSALDEARVAKRKADSTFEAAREAAQAARSSLENAEAAIARFAEELPLQREEAERRRQAYEALMDEKKLSEADWMETVRRYGREDVGELLDEVEAHRKKKAAAEGARDAALKAVNGREKPVMEDLERARDKAEEELEKARAAWARLDRAFEADDAALCALSPRMEERKQVAREHARLNGLHRGLGGRESGARMDIETFVQRHYLQRILHAANTRFQDMTAGQFELRLVQEDQAGEGRNQGLDLVVYSSVTGRERRVWTLSGGESFVAALSLALGMADLIQESASSISLDMIFIDEGFGSLDDRTRNQAVRVLQRIAGSRLIGIISHVTELKQEIEDQLIVSKDSEGSRVRWQIS</sequence>
<dbReference type="InterPro" id="IPR038729">
    <property type="entry name" value="Rad50/SbcC_AAA"/>
</dbReference>
<dbReference type="Pfam" id="PF13558">
    <property type="entry name" value="SbcC_Walker_B"/>
    <property type="match status" value="1"/>
</dbReference>
<keyword evidence="1" id="KW-0175">Coiled coil</keyword>
<dbReference type="SUPFAM" id="SSF52540">
    <property type="entry name" value="P-loop containing nucleoside triphosphate hydrolases"/>
    <property type="match status" value="1"/>
</dbReference>
<dbReference type="GO" id="GO:0006302">
    <property type="term" value="P:double-strand break repair"/>
    <property type="evidence" value="ECO:0007669"/>
    <property type="project" value="InterPro"/>
</dbReference>
<dbReference type="InterPro" id="IPR025662">
    <property type="entry name" value="Sigma_54_int_dom_ATP-bd_1"/>
</dbReference>
<dbReference type="InterPro" id="IPR027417">
    <property type="entry name" value="P-loop_NTPase"/>
</dbReference>
<accession>A0AB94IWP2</accession>
<feature type="coiled-coil region" evidence="1">
    <location>
        <begin position="562"/>
        <end position="617"/>
    </location>
</feature>
<dbReference type="RefSeq" id="WP_015556353.1">
    <property type="nucleotide sequence ID" value="NC_021038.1"/>
</dbReference>
<dbReference type="EMBL" id="FP929056">
    <property type="protein sequence ID" value="CBL28206.1"/>
    <property type="molecule type" value="Genomic_DNA"/>
</dbReference>
<feature type="coiled-coil region" evidence="1">
    <location>
        <begin position="297"/>
        <end position="364"/>
    </location>
</feature>
<dbReference type="Gene3D" id="3.40.50.300">
    <property type="entry name" value="P-loop containing nucleotide triphosphate hydrolases"/>
    <property type="match status" value="2"/>
</dbReference>
<keyword evidence="4" id="KW-1185">Reference proteome</keyword>
<protein>
    <submittedName>
        <fullName evidence="3">ATPase involved in DNA repair</fullName>
    </submittedName>
</protein>
<dbReference type="PROSITE" id="PS00675">
    <property type="entry name" value="SIGMA54_INTERACT_1"/>
    <property type="match status" value="1"/>
</dbReference>
<reference evidence="4" key="1">
    <citation type="submission" date="2010-03" db="EMBL/GenBank/DDBJ databases">
        <title>The genome sequence of Synergistetes sp. SGP1.</title>
        <authorList>
            <consortium name="metaHIT consortium -- http://www.metahit.eu/"/>
            <person name="Pajon A."/>
            <person name="Turner K."/>
            <person name="Parkhill J."/>
            <person name="Wade W."/>
            <person name="Vartoukian S."/>
        </authorList>
    </citation>
    <scope>NUCLEOTIDE SEQUENCE [LARGE SCALE GENOMIC DNA]</scope>
    <source>
        <strain evidence="4">SGP1</strain>
    </source>
</reference>
<gene>
    <name evidence="3" type="ORF">SY1_09530</name>
</gene>
<organism evidence="3 4">
    <name type="scientific">Fretibacterium fastidiosum</name>
    <dbReference type="NCBI Taxonomy" id="651822"/>
    <lineage>
        <taxon>Bacteria</taxon>
        <taxon>Thermotogati</taxon>
        <taxon>Synergistota</taxon>
        <taxon>Synergistia</taxon>
        <taxon>Synergistales</taxon>
        <taxon>Aminobacteriaceae</taxon>
        <taxon>Fretibacterium</taxon>
    </lineage>
</organism>
<feature type="coiled-coil region" evidence="1">
    <location>
        <begin position="731"/>
        <end position="783"/>
    </location>
</feature>
<dbReference type="GO" id="GO:0016887">
    <property type="term" value="F:ATP hydrolysis activity"/>
    <property type="evidence" value="ECO:0007669"/>
    <property type="project" value="InterPro"/>
</dbReference>
<feature type="coiled-coil region" evidence="1">
    <location>
        <begin position="677"/>
        <end position="704"/>
    </location>
</feature>
<name>A0AB94IWP2_9BACT</name>
<dbReference type="PANTHER" id="PTHR32114">
    <property type="entry name" value="ABC TRANSPORTER ABCH.3"/>
    <property type="match status" value="1"/>
</dbReference>
<feature type="domain" description="Rad50/SbcC-type AAA" evidence="2">
    <location>
        <begin position="6"/>
        <end position="212"/>
    </location>
</feature>